<dbReference type="Proteomes" id="UP000176444">
    <property type="component" value="Unassembled WGS sequence"/>
</dbReference>
<reference evidence="1 2" key="1">
    <citation type="journal article" date="2016" name="Nat. Commun.">
        <title>Thousands of microbial genomes shed light on interconnected biogeochemical processes in an aquifer system.</title>
        <authorList>
            <person name="Anantharaman K."/>
            <person name="Brown C.T."/>
            <person name="Hug L.A."/>
            <person name="Sharon I."/>
            <person name="Castelle C.J."/>
            <person name="Probst A.J."/>
            <person name="Thomas B.C."/>
            <person name="Singh A."/>
            <person name="Wilkins M.J."/>
            <person name="Karaoz U."/>
            <person name="Brodie E.L."/>
            <person name="Williams K.H."/>
            <person name="Hubbard S.S."/>
            <person name="Banfield J.F."/>
        </authorList>
    </citation>
    <scope>NUCLEOTIDE SEQUENCE [LARGE SCALE GENOMIC DNA]</scope>
</reference>
<accession>A0A1F4UP89</accession>
<evidence type="ECO:0000313" key="2">
    <source>
        <dbReference type="Proteomes" id="UP000176444"/>
    </source>
</evidence>
<comment type="caution">
    <text evidence="1">The sequence shown here is derived from an EMBL/GenBank/DDBJ whole genome shotgun (WGS) entry which is preliminary data.</text>
</comment>
<sequence>MKYLKIILPIILITGLFFHSHAHAYKNIWGFQVPTSFDDVKTTITSFTNKYSPVKAKEETPKVLVATPGESLDLTKIEVSEKDLNLMLSKYARGQRYEQFTLDDVRVHLLQDQVNADISINNTKAKVNLKTIENGKRLEIIDIDMNDDSYFAGIKNSLIKSAFNVLQPKLISVYLKDFHSLKIEPAKVTFFLKSKIESF</sequence>
<evidence type="ECO:0000313" key="1">
    <source>
        <dbReference type="EMBL" id="OGC46682.1"/>
    </source>
</evidence>
<dbReference type="AlphaFoldDB" id="A0A1F4UP89"/>
<organism evidence="1 2">
    <name type="scientific">candidate division WWE3 bacterium RIFCSPHIGHO2_01_FULL_35_17</name>
    <dbReference type="NCBI Taxonomy" id="1802614"/>
    <lineage>
        <taxon>Bacteria</taxon>
        <taxon>Katanobacteria</taxon>
    </lineage>
</organism>
<gene>
    <name evidence="1" type="ORF">A2713_02275</name>
</gene>
<name>A0A1F4UP89_UNCKA</name>
<proteinExistence type="predicted"/>
<protein>
    <submittedName>
        <fullName evidence="1">Uncharacterized protein</fullName>
    </submittedName>
</protein>
<dbReference type="EMBL" id="MEUX01000032">
    <property type="protein sequence ID" value="OGC46682.1"/>
    <property type="molecule type" value="Genomic_DNA"/>
</dbReference>